<dbReference type="Proteomes" id="UP000500930">
    <property type="component" value="Chromosome"/>
</dbReference>
<sequence length="1472" mass="161154">MFGSDNSIENSIVSVCDILLCRDSDLLSSTKAMLRCFVDGVNSVSAARKTSVPLIGEAVFYPDTVARALYEMCSQSGYHANVPIEAWYALAATYSTGEKASKDVFVKFLHRVAQDIPNDATVNLVVSAVTLKIDSVYLRRPRRIPIPGRRVSDSADNVHFVAFREEGKFLVQRSGTTLAELDVEVKYAVHLSKKKDYYRDVGVVPHSVTVHRIEQKGEGVTAASGKANHNLSINFQNEAKKTYCVRVPLSNLTQRAQLSTGYIPSAPAMDNAMGLQKTVLGYVNKRLMKEVCTGSDITVRALSAISGIHASRFVVVGHHAEVQKVGSSETFKVVDRVITRLKCEGKAVANVCAQISYTVGANDSNGTSATFSKAKISVMKPGQPIDGIKFLMGDLRSDGLQFKIDVTARGTRSAQALFQAALTLHTTEKALEEHAMKHGITRVAVSKSNDMLINWATSGDYLLTAKGINRQLLTSFISMVLRDTDERSVTVDVEKHVVAHRGVVVGASSGSKTDRDLYQHNLEEHFTCIMSTTNGNKVALHVCASYIVHDYKSTNSGTKASLGKLNIGMRTVDDAKNAVKDVQEDIKGGCLVNSDFVWFNASAHEVFDVDCKEFADEIGKIEVADGTNSLLTGSRCLYKVTKDSGPDPTRCLITECLGPIITRHAELLLEDKHTAYAGLLGNPTSCDTPNGKSDGWLYDGSKIIVDRTSLKSDKEIYLVPHQKLGHSSAASGRRGLINRLFDSLGTSSPVAMLEAIVNLAQQESAFRKFLKEAISIALLRIPCDVQVVDTALFIKPQQKIEHDDCVNVTVLQHLLLEPKSWWSLSPRKLHAVVGYNVGVTYSADLRECLEFSNASVHLRYLDSTVKSLDPHNHVRNVYKDGKVDRDAFYFSATDMLGEGAPVLRVPICDILSAIMDHYHHDEYAYVIKSNMSTTTQADKLLENKVKYCIERFVSLCGASEVLNVAELPLQHSGTTPVNLERNIIQVYDLSGHLLKKSECKKLASFIKTMLESGRGGAVSSKVSIDERGVISDSAQDNLEDPETLLGSLKTGMMVCRSLLVKEKRDNGSEATVHLVLTCDVKTRSTTSTAEQIVVSEVCFRVLTDKELSREFHASPASFFGNFERYNKFISSLRVITDLAAAHLASTVVVEQAQITADEAQKRLALGTFVGRIRYKGGVMTGMQEALKPVNQVEKGKKNRTQNKADYFERRCANLLDITFEHALPPSVEEIKRAMEFLVHVASDGKITIAEIAALNKSTLYTNYSKANDDTYSVTHSAEVDTANHGTLSVQFTYKASRAVDSASQETRYILSDAELVVRGNRAQTSFDGQSSTTMRLPQNVEVSKEKWNTLVSRYNKLSATKEENSLKRKVWNGIKKFFCAILSGVKGVFRALAYCFCCCFCSGGSVSESTRGNPSESRAADDTLGFVYGPSYGAQHGTSAQNPAVTTNSADPDTKVSGVTAHSPFVTAARGI</sequence>
<dbReference type="RefSeq" id="WP_169193329.1">
    <property type="nucleotide sequence ID" value="NZ_CP046391.1"/>
</dbReference>
<accession>A0A858PYP6</accession>
<keyword evidence="2" id="KW-1185">Reference proteome</keyword>
<reference evidence="1 2" key="1">
    <citation type="journal article" date="2020" name="Pathogens">
        <title>First Whole Genome Sequence of Anaplasma platys, an Obligate Intracellular Rickettsial Pathogen of Dogs.</title>
        <authorList>
            <person name="Llanes A."/>
            <person name="Rajeev S."/>
        </authorList>
    </citation>
    <scope>NUCLEOTIDE SEQUENCE [LARGE SCALE GENOMIC DNA]</scope>
    <source>
        <strain evidence="1 2">S3</strain>
    </source>
</reference>
<protein>
    <submittedName>
        <fullName evidence="1">Uncharacterized protein</fullName>
    </submittedName>
</protein>
<evidence type="ECO:0000313" key="1">
    <source>
        <dbReference type="EMBL" id="QJC27715.1"/>
    </source>
</evidence>
<dbReference type="EMBL" id="CP046391">
    <property type="protein sequence ID" value="QJC27715.1"/>
    <property type="molecule type" value="Genomic_DNA"/>
</dbReference>
<gene>
    <name evidence="1" type="ORF">ANPL_03285</name>
</gene>
<dbReference type="KEGG" id="aplt:ANPL_03285"/>
<organism evidence="1 2">
    <name type="scientific">Anaplasma platys</name>
    <dbReference type="NCBI Taxonomy" id="949"/>
    <lineage>
        <taxon>Bacteria</taxon>
        <taxon>Pseudomonadati</taxon>
        <taxon>Pseudomonadota</taxon>
        <taxon>Alphaproteobacteria</taxon>
        <taxon>Rickettsiales</taxon>
        <taxon>Anaplasmataceae</taxon>
        <taxon>Anaplasma</taxon>
    </lineage>
</organism>
<proteinExistence type="predicted"/>
<name>A0A858PYP6_9RICK</name>
<evidence type="ECO:0000313" key="2">
    <source>
        <dbReference type="Proteomes" id="UP000500930"/>
    </source>
</evidence>